<accession>A0A6C0HI29</accession>
<evidence type="ECO:0000256" key="1">
    <source>
        <dbReference type="SAM" id="Phobius"/>
    </source>
</evidence>
<keyword evidence="1" id="KW-0472">Membrane</keyword>
<feature type="transmembrane region" description="Helical" evidence="1">
    <location>
        <begin position="75"/>
        <end position="94"/>
    </location>
</feature>
<organism evidence="2">
    <name type="scientific">viral metagenome</name>
    <dbReference type="NCBI Taxonomy" id="1070528"/>
    <lineage>
        <taxon>unclassified sequences</taxon>
        <taxon>metagenomes</taxon>
        <taxon>organismal metagenomes</taxon>
    </lineage>
</organism>
<dbReference type="EMBL" id="MN739954">
    <property type="protein sequence ID" value="QHT79756.1"/>
    <property type="molecule type" value="Genomic_DNA"/>
</dbReference>
<dbReference type="AlphaFoldDB" id="A0A6C0HI29"/>
<feature type="transmembrane region" description="Helical" evidence="1">
    <location>
        <begin position="129"/>
        <end position="147"/>
    </location>
</feature>
<sequence length="213" mass="25424">MNKYTFPFNSCEVPQNNGVAQPYSTTINFILCCIIIYYLLKSNNLYSRLFLVSILIFNIFHTFSHTTHVKNFKHSQFFLTHFSAIGSTLFFLLLLNHVTKKKLMNWQIYTLLFLYLFDIYIITQKVSHIYNIITFLILLFLIMLFNYSYLSGNIKQSIIYIIFFSAVVLFFQIFEIINCQYILKNFNYFPFHIITEFSACIPIYLLCNSFYKI</sequence>
<name>A0A6C0HI29_9ZZZZ</name>
<feature type="transmembrane region" description="Helical" evidence="1">
    <location>
        <begin position="189"/>
        <end position="207"/>
    </location>
</feature>
<feature type="transmembrane region" description="Helical" evidence="1">
    <location>
        <begin position="159"/>
        <end position="183"/>
    </location>
</feature>
<proteinExistence type="predicted"/>
<keyword evidence="1" id="KW-0812">Transmembrane</keyword>
<evidence type="ECO:0008006" key="3">
    <source>
        <dbReference type="Google" id="ProtNLM"/>
    </source>
</evidence>
<feature type="transmembrane region" description="Helical" evidence="1">
    <location>
        <begin position="20"/>
        <end position="40"/>
    </location>
</feature>
<keyword evidence="1" id="KW-1133">Transmembrane helix</keyword>
<protein>
    <recommendedName>
        <fullName evidence="3">Haemolysin-III related</fullName>
    </recommendedName>
</protein>
<feature type="transmembrane region" description="Helical" evidence="1">
    <location>
        <begin position="106"/>
        <end position="123"/>
    </location>
</feature>
<feature type="transmembrane region" description="Helical" evidence="1">
    <location>
        <begin position="45"/>
        <end position="63"/>
    </location>
</feature>
<reference evidence="2" key="1">
    <citation type="journal article" date="2020" name="Nature">
        <title>Giant virus diversity and host interactions through global metagenomics.</title>
        <authorList>
            <person name="Schulz F."/>
            <person name="Roux S."/>
            <person name="Paez-Espino D."/>
            <person name="Jungbluth S."/>
            <person name="Walsh D.A."/>
            <person name="Denef V.J."/>
            <person name="McMahon K.D."/>
            <person name="Konstantinidis K.T."/>
            <person name="Eloe-Fadrosh E.A."/>
            <person name="Kyrpides N.C."/>
            <person name="Woyke T."/>
        </authorList>
    </citation>
    <scope>NUCLEOTIDE SEQUENCE</scope>
    <source>
        <strain evidence="2">GVMAG-M-3300023184-101</strain>
    </source>
</reference>
<evidence type="ECO:0000313" key="2">
    <source>
        <dbReference type="EMBL" id="QHT79756.1"/>
    </source>
</evidence>